<reference evidence="2 3" key="1">
    <citation type="journal article" date="2020" name="Cell">
        <title>Large-Scale Comparative Analyses of Tick Genomes Elucidate Their Genetic Diversity and Vector Capacities.</title>
        <authorList>
            <consortium name="Tick Genome and Microbiome Consortium (TIGMIC)"/>
            <person name="Jia N."/>
            <person name="Wang J."/>
            <person name="Shi W."/>
            <person name="Du L."/>
            <person name="Sun Y."/>
            <person name="Zhan W."/>
            <person name="Jiang J.F."/>
            <person name="Wang Q."/>
            <person name="Zhang B."/>
            <person name="Ji P."/>
            <person name="Bell-Sakyi L."/>
            <person name="Cui X.M."/>
            <person name="Yuan T.T."/>
            <person name="Jiang B.G."/>
            <person name="Yang W.F."/>
            <person name="Lam T.T."/>
            <person name="Chang Q.C."/>
            <person name="Ding S.J."/>
            <person name="Wang X.J."/>
            <person name="Zhu J.G."/>
            <person name="Ruan X.D."/>
            <person name="Zhao L."/>
            <person name="Wei J.T."/>
            <person name="Ye R.Z."/>
            <person name="Que T.C."/>
            <person name="Du C.H."/>
            <person name="Zhou Y.H."/>
            <person name="Cheng J.X."/>
            <person name="Dai P.F."/>
            <person name="Guo W.B."/>
            <person name="Han X.H."/>
            <person name="Huang E.J."/>
            <person name="Li L.F."/>
            <person name="Wei W."/>
            <person name="Gao Y.C."/>
            <person name="Liu J.Z."/>
            <person name="Shao H.Z."/>
            <person name="Wang X."/>
            <person name="Wang C.C."/>
            <person name="Yang T.C."/>
            <person name="Huo Q.B."/>
            <person name="Li W."/>
            <person name="Chen H.Y."/>
            <person name="Chen S.E."/>
            <person name="Zhou L.G."/>
            <person name="Ni X.B."/>
            <person name="Tian J.H."/>
            <person name="Sheng Y."/>
            <person name="Liu T."/>
            <person name="Pan Y.S."/>
            <person name="Xia L.Y."/>
            <person name="Li J."/>
            <person name="Zhao F."/>
            <person name="Cao W.C."/>
        </authorList>
    </citation>
    <scope>NUCLEOTIDE SEQUENCE [LARGE SCALE GENOMIC DNA]</scope>
    <source>
        <strain evidence="2">HaeL-2018</strain>
    </source>
</reference>
<protein>
    <recommendedName>
        <fullName evidence="4">Protein kinase domain-containing protein</fullName>
    </recommendedName>
</protein>
<dbReference type="InterPro" id="IPR017441">
    <property type="entry name" value="Protein_kinase_ATP_BS"/>
</dbReference>
<keyword evidence="3" id="KW-1185">Reference proteome</keyword>
<proteinExistence type="predicted"/>
<name>A0A9J6GUR5_HAELO</name>
<organism evidence="2 3">
    <name type="scientific">Haemaphysalis longicornis</name>
    <name type="common">Bush tick</name>
    <dbReference type="NCBI Taxonomy" id="44386"/>
    <lineage>
        <taxon>Eukaryota</taxon>
        <taxon>Metazoa</taxon>
        <taxon>Ecdysozoa</taxon>
        <taxon>Arthropoda</taxon>
        <taxon>Chelicerata</taxon>
        <taxon>Arachnida</taxon>
        <taxon>Acari</taxon>
        <taxon>Parasitiformes</taxon>
        <taxon>Ixodida</taxon>
        <taxon>Ixodoidea</taxon>
        <taxon>Ixodidae</taxon>
        <taxon>Haemaphysalinae</taxon>
        <taxon>Haemaphysalis</taxon>
    </lineage>
</organism>
<accession>A0A9J6GUR5</accession>
<dbReference type="OrthoDB" id="68483at2759"/>
<keyword evidence="1" id="KW-0547">Nucleotide-binding</keyword>
<dbReference type="InterPro" id="IPR011009">
    <property type="entry name" value="Kinase-like_dom_sf"/>
</dbReference>
<evidence type="ECO:0000256" key="1">
    <source>
        <dbReference type="PROSITE-ProRule" id="PRU10141"/>
    </source>
</evidence>
<feature type="binding site" evidence="1">
    <location>
        <position position="118"/>
    </location>
    <ligand>
        <name>ATP</name>
        <dbReference type="ChEBI" id="CHEBI:30616"/>
    </ligand>
</feature>
<dbReference type="VEuPathDB" id="VectorBase:HLOH_056785"/>
<evidence type="ECO:0008006" key="4">
    <source>
        <dbReference type="Google" id="ProtNLM"/>
    </source>
</evidence>
<evidence type="ECO:0000313" key="2">
    <source>
        <dbReference type="EMBL" id="KAH9382190.1"/>
    </source>
</evidence>
<dbReference type="EMBL" id="JABSTR010000011">
    <property type="protein sequence ID" value="KAH9382190.1"/>
    <property type="molecule type" value="Genomic_DNA"/>
</dbReference>
<evidence type="ECO:0000313" key="3">
    <source>
        <dbReference type="Proteomes" id="UP000821853"/>
    </source>
</evidence>
<dbReference type="SUPFAM" id="SSF56112">
    <property type="entry name" value="Protein kinase-like (PK-like)"/>
    <property type="match status" value="1"/>
</dbReference>
<dbReference type="AlphaFoldDB" id="A0A9J6GUR5"/>
<sequence>MPFIVTFARDAEHCICLRDKASMEDAAEERVPVGDLMANDFYLKEAEDGEPLERWLNDDEGPLVFYRVNSQDIIYKAKKKRPKLVGGRYLMGDVLGEGSYGKVKEVLDSRTLCRRAVKILKRRKLRKIPNGEQNVQR</sequence>
<comment type="caution">
    <text evidence="2">The sequence shown here is derived from an EMBL/GenBank/DDBJ whole genome shotgun (WGS) entry which is preliminary data.</text>
</comment>
<dbReference type="Proteomes" id="UP000821853">
    <property type="component" value="Chromosome 9"/>
</dbReference>
<gene>
    <name evidence="2" type="ORF">HPB48_021893</name>
</gene>
<dbReference type="Gene3D" id="3.30.200.20">
    <property type="entry name" value="Phosphorylase Kinase, domain 1"/>
    <property type="match status" value="1"/>
</dbReference>
<dbReference type="GO" id="GO:0005524">
    <property type="term" value="F:ATP binding"/>
    <property type="evidence" value="ECO:0007669"/>
    <property type="project" value="UniProtKB-UniRule"/>
</dbReference>
<dbReference type="PROSITE" id="PS00107">
    <property type="entry name" value="PROTEIN_KINASE_ATP"/>
    <property type="match status" value="1"/>
</dbReference>
<keyword evidence="1" id="KW-0067">ATP-binding</keyword>